<gene>
    <name evidence="2" type="ORF">AWT59_2470</name>
</gene>
<name>A0A139BQW6_9PROT</name>
<organism evidence="2 3">
    <name type="scientific">Candidatus Gallionella acididurans</name>
    <dbReference type="NCBI Taxonomy" id="1796491"/>
    <lineage>
        <taxon>Bacteria</taxon>
        <taxon>Pseudomonadati</taxon>
        <taxon>Pseudomonadota</taxon>
        <taxon>Betaproteobacteria</taxon>
        <taxon>Nitrosomonadales</taxon>
        <taxon>Gallionellaceae</taxon>
        <taxon>Gallionella</taxon>
    </lineage>
</organism>
<sequence>MTGKAKRIPLWQEIALALAIKGLVIAVIWSVWFSAPEDAGLNDQKVAARIFHGNK</sequence>
<keyword evidence="1" id="KW-0812">Transmembrane</keyword>
<accession>A0A139BQW6</accession>
<evidence type="ECO:0000313" key="3">
    <source>
        <dbReference type="Proteomes" id="UP000070578"/>
    </source>
</evidence>
<dbReference type="Proteomes" id="UP000070578">
    <property type="component" value="Unassembled WGS sequence"/>
</dbReference>
<evidence type="ECO:0000256" key="1">
    <source>
        <dbReference type="SAM" id="Phobius"/>
    </source>
</evidence>
<dbReference type="NCBIfam" id="NF045611">
    <property type="entry name" value="small_CydP"/>
    <property type="match status" value="1"/>
</dbReference>
<dbReference type="InterPro" id="IPR054636">
    <property type="entry name" value="CydP"/>
</dbReference>
<evidence type="ECO:0000313" key="2">
    <source>
        <dbReference type="EMBL" id="KXS31400.1"/>
    </source>
</evidence>
<comment type="caution">
    <text evidence="2">The sequence shown here is derived from an EMBL/GenBank/DDBJ whole genome shotgun (WGS) entry which is preliminary data.</text>
</comment>
<feature type="transmembrane region" description="Helical" evidence="1">
    <location>
        <begin position="14"/>
        <end position="35"/>
    </location>
</feature>
<dbReference type="AlphaFoldDB" id="A0A139BQW6"/>
<reference evidence="2 3" key="2">
    <citation type="submission" date="2016-03" db="EMBL/GenBank/DDBJ databases">
        <title>New uncultured bacterium of the family Gallionellaceae from acid mine drainage: description and reconstruction of genome based on metagenomic analysis of microbial community.</title>
        <authorList>
            <person name="Kadnikov V."/>
            <person name="Ivasenko D."/>
            <person name="Beletsky A."/>
            <person name="Mardanov A."/>
            <person name="Danilova E."/>
            <person name="Pimenov N."/>
            <person name="Karnachuk O."/>
            <person name="Ravin N."/>
        </authorList>
    </citation>
    <scope>NUCLEOTIDE SEQUENCE [LARGE SCALE GENOMIC DNA]</scope>
    <source>
        <strain evidence="2">ShG14-8</strain>
    </source>
</reference>
<proteinExistence type="predicted"/>
<keyword evidence="1" id="KW-1133">Transmembrane helix</keyword>
<keyword evidence="1" id="KW-0472">Membrane</keyword>
<protein>
    <submittedName>
        <fullName evidence="2">Uncharacterized protein</fullName>
    </submittedName>
</protein>
<reference evidence="2 3" key="1">
    <citation type="submission" date="2016-02" db="EMBL/GenBank/DDBJ databases">
        <authorList>
            <person name="Wen L."/>
            <person name="He K."/>
            <person name="Yang H."/>
        </authorList>
    </citation>
    <scope>NUCLEOTIDE SEQUENCE [LARGE SCALE GENOMIC DNA]</scope>
    <source>
        <strain evidence="2">ShG14-8</strain>
    </source>
</reference>
<dbReference type="EMBL" id="LSLI01000077">
    <property type="protein sequence ID" value="KXS31400.1"/>
    <property type="molecule type" value="Genomic_DNA"/>
</dbReference>